<reference evidence="1 2" key="1">
    <citation type="submission" date="2024-07" db="EMBL/GenBank/DDBJ databases">
        <title>Section-level genome sequencing and comparative genomics of Aspergillus sections Usti and Cavernicolus.</title>
        <authorList>
            <consortium name="Lawrence Berkeley National Laboratory"/>
            <person name="Nybo J.L."/>
            <person name="Vesth T.C."/>
            <person name="Theobald S."/>
            <person name="Frisvad J.C."/>
            <person name="Larsen T.O."/>
            <person name="Kjaerboelling I."/>
            <person name="Rothschild-Mancinelli K."/>
            <person name="Lyhne E.K."/>
            <person name="Kogle M.E."/>
            <person name="Barry K."/>
            <person name="Clum A."/>
            <person name="Na H."/>
            <person name="Ledsgaard L."/>
            <person name="Lin J."/>
            <person name="Lipzen A."/>
            <person name="Kuo A."/>
            <person name="Riley R."/>
            <person name="Mondo S."/>
            <person name="LaButti K."/>
            <person name="Haridas S."/>
            <person name="Pangalinan J."/>
            <person name="Salamov A.A."/>
            <person name="Simmons B.A."/>
            <person name="Magnuson J.K."/>
            <person name="Chen J."/>
            <person name="Drula E."/>
            <person name="Henrissat B."/>
            <person name="Wiebenga A."/>
            <person name="Lubbers R.J."/>
            <person name="Gomes A.C."/>
            <person name="Macurrencykelacurrency M.R."/>
            <person name="Stajich J."/>
            <person name="Grigoriev I.V."/>
            <person name="Mortensen U.H."/>
            <person name="De vries R.P."/>
            <person name="Baker S.E."/>
            <person name="Andersen M.R."/>
        </authorList>
    </citation>
    <scope>NUCLEOTIDE SEQUENCE [LARGE SCALE GENOMIC DNA]</scope>
    <source>
        <strain evidence="1 2">CBS 756.74</strain>
    </source>
</reference>
<organism evidence="1 2">
    <name type="scientific">Aspergillus pseudodeflectus</name>
    <dbReference type="NCBI Taxonomy" id="176178"/>
    <lineage>
        <taxon>Eukaryota</taxon>
        <taxon>Fungi</taxon>
        <taxon>Dikarya</taxon>
        <taxon>Ascomycota</taxon>
        <taxon>Pezizomycotina</taxon>
        <taxon>Eurotiomycetes</taxon>
        <taxon>Eurotiomycetidae</taxon>
        <taxon>Eurotiales</taxon>
        <taxon>Aspergillaceae</taxon>
        <taxon>Aspergillus</taxon>
        <taxon>Aspergillus subgen. Nidulantes</taxon>
    </lineage>
</organism>
<dbReference type="EMBL" id="JBFXLR010000014">
    <property type="protein sequence ID" value="KAL2853128.1"/>
    <property type="molecule type" value="Genomic_DNA"/>
</dbReference>
<protein>
    <submittedName>
        <fullName evidence="1">Uncharacterized protein</fullName>
    </submittedName>
</protein>
<dbReference type="Proteomes" id="UP001610444">
    <property type="component" value="Unassembled WGS sequence"/>
</dbReference>
<name>A0ABR4KLH9_9EURO</name>
<sequence>MGEEESRGRGESLGVNRFGETTIQNSHKSKLEPSPDVRRKITYRLKPVIIILEKTCISNPQRSVGWFNTLVRPGSSGMQSTPANPIYVLSGIYLFAFNGLLPMRLRLTRFSRSLGDKLLGVNRKKQLHDEYGVDAPPSQRRANAVSAASRNFGSILKSGHEDRSKCRSPAKRRCVGRLHQRSTPGNLSRNISVSASRERISLRMS</sequence>
<dbReference type="RefSeq" id="XP_070900769.1">
    <property type="nucleotide sequence ID" value="XM_071049315.1"/>
</dbReference>
<evidence type="ECO:0000313" key="1">
    <source>
        <dbReference type="EMBL" id="KAL2853128.1"/>
    </source>
</evidence>
<comment type="caution">
    <text evidence="1">The sequence shown here is derived from an EMBL/GenBank/DDBJ whole genome shotgun (WGS) entry which is preliminary data.</text>
</comment>
<evidence type="ECO:0000313" key="2">
    <source>
        <dbReference type="Proteomes" id="UP001610444"/>
    </source>
</evidence>
<dbReference type="GeneID" id="98164479"/>
<proteinExistence type="predicted"/>
<accession>A0ABR4KLH9</accession>
<gene>
    <name evidence="1" type="ORF">BJX68DRAFT_51772</name>
</gene>
<keyword evidence="2" id="KW-1185">Reference proteome</keyword>